<dbReference type="PATRIC" id="fig|1613.112.peg.1728"/>
<name>A0A1D7ZZ05_LIMFE</name>
<dbReference type="AlphaFoldDB" id="A0A1D7ZZ05"/>
<accession>A0A1D7ZZ05</accession>
<protein>
    <submittedName>
        <fullName evidence="1">Uncharacterized protein</fullName>
    </submittedName>
</protein>
<evidence type="ECO:0000313" key="1">
    <source>
        <dbReference type="EMBL" id="AOR75093.1"/>
    </source>
</evidence>
<organism evidence="1 2">
    <name type="scientific">Limosilactobacillus fermentum</name>
    <name type="common">Lactobacillus fermentum</name>
    <dbReference type="NCBI Taxonomy" id="1613"/>
    <lineage>
        <taxon>Bacteria</taxon>
        <taxon>Bacillati</taxon>
        <taxon>Bacillota</taxon>
        <taxon>Bacilli</taxon>
        <taxon>Lactobacillales</taxon>
        <taxon>Lactobacillaceae</taxon>
        <taxon>Limosilactobacillus</taxon>
    </lineage>
</organism>
<dbReference type="EMBL" id="CP017151">
    <property type="protein sequence ID" value="AOR75093.1"/>
    <property type="molecule type" value="Genomic_DNA"/>
</dbReference>
<proteinExistence type="predicted"/>
<sequence length="53" mass="6222">MKAELPERLKMVFVQCRGEPVVSPDRVNARYHRYGLLEPVEGPRGDRKWVVTR</sequence>
<dbReference type="Proteomes" id="UP000094714">
    <property type="component" value="Chromosome"/>
</dbReference>
<gene>
    <name evidence="1" type="ORF">LACFE_CDS1649</name>
</gene>
<evidence type="ECO:0000313" key="2">
    <source>
        <dbReference type="Proteomes" id="UP000094714"/>
    </source>
</evidence>
<reference evidence="1 2" key="1">
    <citation type="submission" date="2016-09" db="EMBL/GenBank/DDBJ databases">
        <title>Genome Sequence of the Lactobacillus fermentum strain NCC2970 (CNCM I-5068).</title>
        <authorList>
            <person name="Barretto C."/>
            <person name="Ngom-Bru C."/>
            <person name="Genevaz A."/>
            <person name="Fournier C."/>
            <person name="Moine D."/>
            <person name="Kassam M."/>
            <person name="Iltis A."/>
            <person name="Sagory-Zalkind P."/>
            <person name="Faucherand G."/>
            <person name="Descombes P."/>
            <person name="Duboux S."/>
        </authorList>
    </citation>
    <scope>NUCLEOTIDE SEQUENCE [LARGE SCALE GENOMIC DNA]</scope>
    <source>
        <strain evidence="1 2">NCC2970</strain>
    </source>
</reference>